<proteinExistence type="predicted"/>
<accession>A0A085LL64</accession>
<evidence type="ECO:0000313" key="3">
    <source>
        <dbReference type="EMBL" id="KFD61196.1"/>
    </source>
</evidence>
<gene>
    <name evidence="2" type="ORF">M513_00848</name>
    <name evidence="1" type="ORF">M513_13415</name>
    <name evidence="3" type="ORF">M514_26629</name>
</gene>
<evidence type="ECO:0000313" key="1">
    <source>
        <dbReference type="EMBL" id="KFD45710.1"/>
    </source>
</evidence>
<keyword evidence="4" id="KW-1185">Reference proteome</keyword>
<dbReference type="EMBL" id="KL363185">
    <property type="protein sequence ID" value="KFD58085.1"/>
    <property type="molecule type" value="Genomic_DNA"/>
</dbReference>
<sequence length="125" mass="13781">MQVLYADAQCPGGKPLVTSPSAESSVEELEEIAFTTGRLGYLNSLFPNTTSFTMELKARTGCPCWIYRSSGKEANSKQLSVAQLLNFFRSSVHWTSLVPLRSLKRCLVTCFPMSDPQGSLEGPKR</sequence>
<dbReference type="Proteomes" id="UP000030764">
    <property type="component" value="Unassembled WGS sequence"/>
</dbReference>
<dbReference type="AlphaFoldDB" id="A0A085LL64"/>
<dbReference type="EMBL" id="KL367632">
    <property type="protein sequence ID" value="KFD61196.1"/>
    <property type="molecule type" value="Genomic_DNA"/>
</dbReference>
<reference evidence="1 4" key="1">
    <citation type="journal article" date="2014" name="Nat. Genet.">
        <title>Genome and transcriptome of the porcine whipworm Trichuris suis.</title>
        <authorList>
            <person name="Jex A.R."/>
            <person name="Nejsum P."/>
            <person name="Schwarz E.M."/>
            <person name="Hu L."/>
            <person name="Young N.D."/>
            <person name="Hall R.S."/>
            <person name="Korhonen P.K."/>
            <person name="Liao S."/>
            <person name="Thamsborg S."/>
            <person name="Xia J."/>
            <person name="Xu P."/>
            <person name="Wang S."/>
            <person name="Scheerlinck J.P."/>
            <person name="Hofmann A."/>
            <person name="Sternberg P.W."/>
            <person name="Wang J."/>
            <person name="Gasser R.B."/>
        </authorList>
    </citation>
    <scope>NUCLEOTIDE SEQUENCE [LARGE SCALE GENOMIC DNA]</scope>
    <source>
        <strain evidence="3">DCEP-RM93F</strain>
        <strain evidence="1">DCEP-RM93M</strain>
    </source>
</reference>
<organism evidence="1 4">
    <name type="scientific">Trichuris suis</name>
    <name type="common">pig whipworm</name>
    <dbReference type="NCBI Taxonomy" id="68888"/>
    <lineage>
        <taxon>Eukaryota</taxon>
        <taxon>Metazoa</taxon>
        <taxon>Ecdysozoa</taxon>
        <taxon>Nematoda</taxon>
        <taxon>Enoplea</taxon>
        <taxon>Dorylaimia</taxon>
        <taxon>Trichinellida</taxon>
        <taxon>Trichuridae</taxon>
        <taxon>Trichuris</taxon>
    </lineage>
</organism>
<evidence type="ECO:0000313" key="2">
    <source>
        <dbReference type="EMBL" id="KFD58085.1"/>
    </source>
</evidence>
<dbReference type="Proteomes" id="UP000030758">
    <property type="component" value="Unassembled WGS sequence"/>
</dbReference>
<name>A0A085LL64_9BILA</name>
<protein>
    <submittedName>
        <fullName evidence="1">Uncharacterized protein</fullName>
    </submittedName>
</protein>
<dbReference type="EMBL" id="KL363437">
    <property type="protein sequence ID" value="KFD45710.1"/>
    <property type="molecule type" value="Genomic_DNA"/>
</dbReference>
<evidence type="ECO:0000313" key="4">
    <source>
        <dbReference type="Proteomes" id="UP000030764"/>
    </source>
</evidence>